<dbReference type="GO" id="GO:0061599">
    <property type="term" value="F:molybdopterin molybdotransferase activity"/>
    <property type="evidence" value="ECO:0007669"/>
    <property type="project" value="TreeGrafter"/>
</dbReference>
<accession>A0A6J7TZG7</accession>
<dbReference type="PANTHER" id="PTHR10192">
    <property type="entry name" value="MOLYBDOPTERIN BIOSYNTHESIS PROTEIN"/>
    <property type="match status" value="1"/>
</dbReference>
<sequence length="296" mass="32023">MENAESYLKQLLLLAQPLAPLDLPLLDAHGATLASDIEVGTRRVLIGGSRIRSTHIGIAASVGIDHLPTRPHPRVVVISAGGDLTEPGEQLETAHFYEVNSWLLTTSVREAGAIGYRVHTIPTTSAQLRLLIEDQLVRADLIVITSGPESEGMTQEALTELGIISKIEVEMNPTGNHSFGLIGPDKTPVITLPTDPMTAFISFELFVRPMIRHMFGRKNISHPILNAKLVEAVNFESGAQRYIPAVLDLANNERTVKALDLENWADANSFIIVPAGVTNLPAGGLVSVMNLELRAD</sequence>
<dbReference type="Gene3D" id="2.40.340.10">
    <property type="entry name" value="MoeA, C-terminal, domain IV"/>
    <property type="match status" value="1"/>
</dbReference>
<dbReference type="InterPro" id="IPR038987">
    <property type="entry name" value="MoeA-like"/>
</dbReference>
<dbReference type="AlphaFoldDB" id="A0A6J7TZG7"/>
<dbReference type="SUPFAM" id="SSF63867">
    <property type="entry name" value="MoeA C-terminal domain-like"/>
    <property type="match status" value="1"/>
</dbReference>
<evidence type="ECO:0000313" key="2">
    <source>
        <dbReference type="EMBL" id="CAB5058442.1"/>
    </source>
</evidence>
<dbReference type="GO" id="GO:0006777">
    <property type="term" value="P:Mo-molybdopterin cofactor biosynthetic process"/>
    <property type="evidence" value="ECO:0007669"/>
    <property type="project" value="TreeGrafter"/>
</dbReference>
<proteinExistence type="predicted"/>
<dbReference type="InterPro" id="IPR036688">
    <property type="entry name" value="MoeA_C_domain_IV_sf"/>
</dbReference>
<reference evidence="2" key="1">
    <citation type="submission" date="2020-05" db="EMBL/GenBank/DDBJ databases">
        <authorList>
            <person name="Chiriac C."/>
            <person name="Salcher M."/>
            <person name="Ghai R."/>
            <person name="Kavagutti S V."/>
        </authorList>
    </citation>
    <scope>NUCLEOTIDE SEQUENCE</scope>
</reference>
<name>A0A6J7TZG7_9ZZZZ</name>
<dbReference type="InterPro" id="IPR001453">
    <property type="entry name" value="MoaB/Mog_dom"/>
</dbReference>
<dbReference type="GO" id="GO:0005829">
    <property type="term" value="C:cytosol"/>
    <property type="evidence" value="ECO:0007669"/>
    <property type="project" value="TreeGrafter"/>
</dbReference>
<feature type="domain" description="MoaB/Mog" evidence="1">
    <location>
        <begin position="85"/>
        <end position="213"/>
    </location>
</feature>
<evidence type="ECO:0000259" key="1">
    <source>
        <dbReference type="Pfam" id="PF00994"/>
    </source>
</evidence>
<dbReference type="Gene3D" id="3.40.980.10">
    <property type="entry name" value="MoaB/Mog-like domain"/>
    <property type="match status" value="1"/>
</dbReference>
<dbReference type="SUPFAM" id="SSF53218">
    <property type="entry name" value="Molybdenum cofactor biosynthesis proteins"/>
    <property type="match status" value="1"/>
</dbReference>
<gene>
    <name evidence="2" type="ORF">UFOPK4366_00106</name>
</gene>
<organism evidence="2">
    <name type="scientific">freshwater metagenome</name>
    <dbReference type="NCBI Taxonomy" id="449393"/>
    <lineage>
        <taxon>unclassified sequences</taxon>
        <taxon>metagenomes</taxon>
        <taxon>ecological metagenomes</taxon>
    </lineage>
</organism>
<dbReference type="InterPro" id="IPR036425">
    <property type="entry name" value="MoaB/Mog-like_dom_sf"/>
</dbReference>
<dbReference type="Gene3D" id="3.90.105.10">
    <property type="entry name" value="Molybdopterin biosynthesis moea protein, domain 2"/>
    <property type="match status" value="1"/>
</dbReference>
<protein>
    <submittedName>
        <fullName evidence="2">Unannotated protein</fullName>
    </submittedName>
</protein>
<dbReference type="Pfam" id="PF00994">
    <property type="entry name" value="MoCF_biosynth"/>
    <property type="match status" value="1"/>
</dbReference>
<dbReference type="EMBL" id="CAFBQS010000007">
    <property type="protein sequence ID" value="CAB5058442.1"/>
    <property type="molecule type" value="Genomic_DNA"/>
</dbReference>
<dbReference type="PANTHER" id="PTHR10192:SF5">
    <property type="entry name" value="GEPHYRIN"/>
    <property type="match status" value="1"/>
</dbReference>